<keyword evidence="4" id="KW-1185">Reference proteome</keyword>
<comment type="cofactor">
    <cofactor evidence="1">
        <name>Fe cation</name>
        <dbReference type="ChEBI" id="CHEBI:24875"/>
    </cofactor>
</comment>
<dbReference type="PANTHER" id="PTHR20883">
    <property type="entry name" value="PHYTANOYL-COA DIOXYGENASE DOMAIN CONTAINING 1"/>
    <property type="match status" value="1"/>
</dbReference>
<sequence>MPVTQEQKDFLAANGYVIIRDFLNPDETTSLQSWAQEVHDWKPTEQSEFMPYEEVNDKGDRVLCRTENFVDYHDGFAKLLRGEKLLGLLEGLADEPMLLFKEKINYKLAGSGGFAPHIDAVAYTHIKDVKHLTILLSVDPSNMANGGLEVVDASHKMDVPINEKSHCIEADWVDNHKWIPVELEAGQLLIFTSYLAHRSGPNTSAEDRKAIYATYNQAKEGDLHRDYYENRKKEWPATHMRKAGESYASGALTYGFGSPMLSVDEGKQVVF</sequence>
<name>A0A0A1TDK5_9HYPO</name>
<evidence type="ECO:0000256" key="2">
    <source>
        <dbReference type="ARBA" id="ARBA00005830"/>
    </source>
</evidence>
<dbReference type="OrthoDB" id="445007at2759"/>
<dbReference type="InterPro" id="IPR008775">
    <property type="entry name" value="Phytyl_CoA_dOase-like"/>
</dbReference>
<dbReference type="PANTHER" id="PTHR20883:SF48">
    <property type="entry name" value="ECTOINE DIOXYGENASE"/>
    <property type="match status" value="1"/>
</dbReference>
<dbReference type="GO" id="GO:0046872">
    <property type="term" value="F:metal ion binding"/>
    <property type="evidence" value="ECO:0007669"/>
    <property type="project" value="UniProtKB-ARBA"/>
</dbReference>
<evidence type="ECO:0000256" key="1">
    <source>
        <dbReference type="ARBA" id="ARBA00001962"/>
    </source>
</evidence>
<comment type="similarity">
    <text evidence="2">Belongs to the PhyH family.</text>
</comment>
<dbReference type="GO" id="GO:0016491">
    <property type="term" value="F:oxidoreductase activity"/>
    <property type="evidence" value="ECO:0007669"/>
    <property type="project" value="UniProtKB-ARBA"/>
</dbReference>
<gene>
    <name evidence="3" type="ORF">VHEMI08459</name>
</gene>
<dbReference type="STRING" id="1531966.A0A0A1TDK5"/>
<evidence type="ECO:0000313" key="4">
    <source>
        <dbReference type="Proteomes" id="UP000039046"/>
    </source>
</evidence>
<organism evidence="3 4">
    <name type="scientific">[Torrubiella] hemipterigena</name>
    <dbReference type="NCBI Taxonomy" id="1531966"/>
    <lineage>
        <taxon>Eukaryota</taxon>
        <taxon>Fungi</taxon>
        <taxon>Dikarya</taxon>
        <taxon>Ascomycota</taxon>
        <taxon>Pezizomycotina</taxon>
        <taxon>Sordariomycetes</taxon>
        <taxon>Hypocreomycetidae</taxon>
        <taxon>Hypocreales</taxon>
        <taxon>Clavicipitaceae</taxon>
        <taxon>Clavicipitaceae incertae sedis</taxon>
        <taxon>'Torrubiella' clade</taxon>
    </lineage>
</organism>
<evidence type="ECO:0000313" key="3">
    <source>
        <dbReference type="EMBL" id="CEJ92829.1"/>
    </source>
</evidence>
<accession>A0A0A1TDK5</accession>
<proteinExistence type="inferred from homology"/>
<dbReference type="Proteomes" id="UP000039046">
    <property type="component" value="Unassembled WGS sequence"/>
</dbReference>
<dbReference type="AlphaFoldDB" id="A0A0A1TDK5"/>
<protein>
    <submittedName>
        <fullName evidence="3">Putative Ectoine hydroxylase</fullName>
    </submittedName>
</protein>
<dbReference type="SUPFAM" id="SSF51197">
    <property type="entry name" value="Clavaminate synthase-like"/>
    <property type="match status" value="1"/>
</dbReference>
<dbReference type="Gene3D" id="2.60.120.620">
    <property type="entry name" value="q2cbj1_9rhob like domain"/>
    <property type="match status" value="1"/>
</dbReference>
<dbReference type="Pfam" id="PF05721">
    <property type="entry name" value="PhyH"/>
    <property type="match status" value="1"/>
</dbReference>
<dbReference type="EMBL" id="CDHN01000005">
    <property type="protein sequence ID" value="CEJ92829.1"/>
    <property type="molecule type" value="Genomic_DNA"/>
</dbReference>
<reference evidence="3 4" key="1">
    <citation type="journal article" date="2015" name="Genome Announc.">
        <title>Draft Genome Sequence and Gene Annotation of the Entomopathogenic Fungus Verticillium hemipterigenum.</title>
        <authorList>
            <person name="Horn F."/>
            <person name="Habel A."/>
            <person name="Scharf D.H."/>
            <person name="Dworschak J."/>
            <person name="Brakhage A.A."/>
            <person name="Guthke R."/>
            <person name="Hertweck C."/>
            <person name="Linde J."/>
        </authorList>
    </citation>
    <scope>NUCLEOTIDE SEQUENCE [LARGE SCALE GENOMIC DNA]</scope>
</reference>